<evidence type="ECO:0000313" key="1">
    <source>
        <dbReference type="EMBL" id="PAP96121.1"/>
    </source>
</evidence>
<reference evidence="1 2" key="1">
    <citation type="submission" date="2017-08" db="EMBL/GenBank/DDBJ databases">
        <title>Mesorhizobium wenxinae sp. nov., a novel rhizobial species isolated from root nodules of chickpea (Cicer arietinum L.).</title>
        <authorList>
            <person name="Zhang J."/>
        </authorList>
    </citation>
    <scope>NUCLEOTIDE SEQUENCE [LARGE SCALE GENOMIC DNA]</scope>
    <source>
        <strain evidence="2">WYCCWR 10019</strain>
    </source>
</reference>
<dbReference type="EMBL" id="NPKH01000014">
    <property type="protein sequence ID" value="PAP96121.1"/>
    <property type="molecule type" value="Genomic_DNA"/>
</dbReference>
<dbReference type="AlphaFoldDB" id="A0A271KJV8"/>
<organism evidence="1 2">
    <name type="scientific">Mesorhizobium wenxiniae</name>
    <dbReference type="NCBI Taxonomy" id="2014805"/>
    <lineage>
        <taxon>Bacteria</taxon>
        <taxon>Pseudomonadati</taxon>
        <taxon>Pseudomonadota</taxon>
        <taxon>Alphaproteobacteria</taxon>
        <taxon>Hyphomicrobiales</taxon>
        <taxon>Phyllobacteriaceae</taxon>
        <taxon>Mesorhizobium</taxon>
    </lineage>
</organism>
<evidence type="ECO:0000313" key="2">
    <source>
        <dbReference type="Proteomes" id="UP000215931"/>
    </source>
</evidence>
<comment type="caution">
    <text evidence="1">The sequence shown here is derived from an EMBL/GenBank/DDBJ whole genome shotgun (WGS) entry which is preliminary data.</text>
</comment>
<name>A0A271KJV8_9HYPH</name>
<proteinExistence type="predicted"/>
<accession>A0A271KJV8</accession>
<evidence type="ECO:0008006" key="3">
    <source>
        <dbReference type="Google" id="ProtNLM"/>
    </source>
</evidence>
<keyword evidence="2" id="KW-1185">Reference proteome</keyword>
<dbReference type="Proteomes" id="UP000215931">
    <property type="component" value="Unassembled WGS sequence"/>
</dbReference>
<sequence length="86" mass="9649">MGLMPKEFAQAANLAPNCWRGDRSSDEICDSKFKNRKRSTLPFALMERKHVLEIRDELRSTPGAQNDIVKVISAMFGWAVDNAVAP</sequence>
<protein>
    <recommendedName>
        <fullName evidence="3">Integrase</fullName>
    </recommendedName>
</protein>
<gene>
    <name evidence="1" type="ORF">CIT31_05375</name>
</gene>
<dbReference type="RefSeq" id="WP_095517775.1">
    <property type="nucleotide sequence ID" value="NZ_NPKH01000014.1"/>
</dbReference>